<evidence type="ECO:0000313" key="1">
    <source>
        <dbReference type="EMBL" id="KAF9653858.1"/>
    </source>
</evidence>
<evidence type="ECO:0000313" key="2">
    <source>
        <dbReference type="Proteomes" id="UP000886501"/>
    </source>
</evidence>
<name>A0ACB6ZX37_THEGA</name>
<sequence length="745" mass="83835">MTVVCPTTGEVTYDEFRDNKTRSELENRIIHARPHELLIPESGLSKETERLLTHYANHPDGDIAVRIERFDEAQSYTDAFSYLSKFYTENGSAALVGLLTEYPKRVTIALAHMVEHLSKFNISRVFRKQTRFKQFMERNHMLLNANTLTNLEIYRNETDYKVEGSLLGILNKTKTKFGLRKLRELLGRPLLDIKDINKRLDAVQEIYDYSENGAISALLELLSNLPDLEKGLCRIQYGSCTPPELCDIIEAFHSVANKFPEYHRPLDVGCDANILNSTIFVLPKLRPIVTEVMGQFNPGAARAGKKEKMWTDASKYCDLVNRRRDVVIAIEFDLDQELQTVRKRLGDDKIEFKDLPHERCFIEVSRKRIEEGTVGIPGDWAYVGGTTMVKRYRTPKMAGLSEERARAVEKLEAEADKAYASFLTDITDNYGARLRDVTSRLAMADCLQSFAAVAKERQTYVRPKFTEEDMLEIMGGRHPIVETLLERPCIANSIRFGGQCPGGEPCKIITGPNMGGKSSTTKMVALIAIMAQVGSFVPAEAVTIGILDGIMTRMGASDELARGRSTFMVEMVETSLMLEKSTSRSLVILDELGRGTSTFDGMAIAHATLRQLMQHNKCKTLFVTHYASVVQDLQRRLPRQVENLHMGYKEDILQGGLRDIVFLYKLTPGITTESFGVECGRLAGLPEPLLQLAASKSKSLRRSVEAREKRNRFLMATKLLRDCLSTDGATAIEDLRDMVKDLALS</sequence>
<protein>
    <submittedName>
        <fullName evidence="1">Uncharacterized protein</fullName>
    </submittedName>
</protein>
<dbReference type="Proteomes" id="UP000886501">
    <property type="component" value="Unassembled WGS sequence"/>
</dbReference>
<comment type="caution">
    <text evidence="1">The sequence shown here is derived from an EMBL/GenBank/DDBJ whole genome shotgun (WGS) entry which is preliminary data.</text>
</comment>
<reference evidence="1" key="2">
    <citation type="journal article" date="2020" name="Nat. Commun.">
        <title>Large-scale genome sequencing of mycorrhizal fungi provides insights into the early evolution of symbiotic traits.</title>
        <authorList>
            <person name="Miyauchi S."/>
            <person name="Kiss E."/>
            <person name="Kuo A."/>
            <person name="Drula E."/>
            <person name="Kohler A."/>
            <person name="Sanchez-Garcia M."/>
            <person name="Morin E."/>
            <person name="Andreopoulos B."/>
            <person name="Barry K.W."/>
            <person name="Bonito G."/>
            <person name="Buee M."/>
            <person name="Carver A."/>
            <person name="Chen C."/>
            <person name="Cichocki N."/>
            <person name="Clum A."/>
            <person name="Culley D."/>
            <person name="Crous P.W."/>
            <person name="Fauchery L."/>
            <person name="Girlanda M."/>
            <person name="Hayes R.D."/>
            <person name="Keri Z."/>
            <person name="LaButti K."/>
            <person name="Lipzen A."/>
            <person name="Lombard V."/>
            <person name="Magnuson J."/>
            <person name="Maillard F."/>
            <person name="Murat C."/>
            <person name="Nolan M."/>
            <person name="Ohm R.A."/>
            <person name="Pangilinan J."/>
            <person name="Pereira M.F."/>
            <person name="Perotto S."/>
            <person name="Peter M."/>
            <person name="Pfister S."/>
            <person name="Riley R."/>
            <person name="Sitrit Y."/>
            <person name="Stielow J.B."/>
            <person name="Szollosi G."/>
            <person name="Zifcakova L."/>
            <person name="Stursova M."/>
            <person name="Spatafora J.W."/>
            <person name="Tedersoo L."/>
            <person name="Vaario L.M."/>
            <person name="Yamada A."/>
            <person name="Yan M."/>
            <person name="Wang P."/>
            <person name="Xu J."/>
            <person name="Bruns T."/>
            <person name="Baldrian P."/>
            <person name="Vilgalys R."/>
            <person name="Dunand C."/>
            <person name="Henrissat B."/>
            <person name="Grigoriev I.V."/>
            <person name="Hibbett D."/>
            <person name="Nagy L.G."/>
            <person name="Martin F.M."/>
        </authorList>
    </citation>
    <scope>NUCLEOTIDE SEQUENCE</scope>
    <source>
        <strain evidence="1">P2</strain>
    </source>
</reference>
<organism evidence="1 2">
    <name type="scientific">Thelephora ganbajun</name>
    <name type="common">Ganba fungus</name>
    <dbReference type="NCBI Taxonomy" id="370292"/>
    <lineage>
        <taxon>Eukaryota</taxon>
        <taxon>Fungi</taxon>
        <taxon>Dikarya</taxon>
        <taxon>Basidiomycota</taxon>
        <taxon>Agaricomycotina</taxon>
        <taxon>Agaricomycetes</taxon>
        <taxon>Thelephorales</taxon>
        <taxon>Thelephoraceae</taxon>
        <taxon>Thelephora</taxon>
    </lineage>
</organism>
<accession>A0ACB6ZX37</accession>
<keyword evidence="2" id="KW-1185">Reference proteome</keyword>
<gene>
    <name evidence="1" type="ORF">BDM02DRAFT_3106981</name>
</gene>
<dbReference type="EMBL" id="MU117962">
    <property type="protein sequence ID" value="KAF9653858.1"/>
    <property type="molecule type" value="Genomic_DNA"/>
</dbReference>
<proteinExistence type="predicted"/>
<reference evidence="1" key="1">
    <citation type="submission" date="2019-10" db="EMBL/GenBank/DDBJ databases">
        <authorList>
            <consortium name="DOE Joint Genome Institute"/>
            <person name="Kuo A."/>
            <person name="Miyauchi S."/>
            <person name="Kiss E."/>
            <person name="Drula E."/>
            <person name="Kohler A."/>
            <person name="Sanchez-Garcia M."/>
            <person name="Andreopoulos B."/>
            <person name="Barry K.W."/>
            <person name="Bonito G."/>
            <person name="Buee M."/>
            <person name="Carver A."/>
            <person name="Chen C."/>
            <person name="Cichocki N."/>
            <person name="Clum A."/>
            <person name="Culley D."/>
            <person name="Crous P.W."/>
            <person name="Fauchery L."/>
            <person name="Girlanda M."/>
            <person name="Hayes R."/>
            <person name="Keri Z."/>
            <person name="Labutti K."/>
            <person name="Lipzen A."/>
            <person name="Lombard V."/>
            <person name="Magnuson J."/>
            <person name="Maillard F."/>
            <person name="Morin E."/>
            <person name="Murat C."/>
            <person name="Nolan M."/>
            <person name="Ohm R."/>
            <person name="Pangilinan J."/>
            <person name="Pereira M."/>
            <person name="Perotto S."/>
            <person name="Peter M."/>
            <person name="Riley R."/>
            <person name="Sitrit Y."/>
            <person name="Stielow B."/>
            <person name="Szollosi G."/>
            <person name="Zifcakova L."/>
            <person name="Stursova M."/>
            <person name="Spatafora J.W."/>
            <person name="Tedersoo L."/>
            <person name="Vaario L.-M."/>
            <person name="Yamada A."/>
            <person name="Yan M."/>
            <person name="Wang P."/>
            <person name="Xu J."/>
            <person name="Bruns T."/>
            <person name="Baldrian P."/>
            <person name="Vilgalys R."/>
            <person name="Henrissat B."/>
            <person name="Grigoriev I.V."/>
            <person name="Hibbett D."/>
            <person name="Nagy L.G."/>
            <person name="Martin F.M."/>
        </authorList>
    </citation>
    <scope>NUCLEOTIDE SEQUENCE</scope>
    <source>
        <strain evidence="1">P2</strain>
    </source>
</reference>